<dbReference type="HOGENOM" id="CLU_1833591_0_0_5"/>
<evidence type="ECO:0000313" key="2">
    <source>
        <dbReference type="EMBL" id="AJD46033.1"/>
    </source>
</evidence>
<dbReference type="KEGG" id="rga:RGR602_PC02010"/>
<evidence type="ECO:0000256" key="1">
    <source>
        <dbReference type="SAM" id="MobiDB-lite"/>
    </source>
</evidence>
<feature type="compositionally biased region" description="Low complexity" evidence="1">
    <location>
        <begin position="39"/>
        <end position="48"/>
    </location>
</feature>
<gene>
    <name evidence="2" type="ORF">RGR602_PC02010</name>
</gene>
<dbReference type="EMBL" id="CP006880">
    <property type="protein sequence ID" value="AJD46033.1"/>
    <property type="molecule type" value="Genomic_DNA"/>
</dbReference>
<keyword evidence="3" id="KW-1185">Reference proteome</keyword>
<geneLocation type="plasmid" evidence="2 3">
    <name>pRgalR602c</name>
</geneLocation>
<keyword evidence="2" id="KW-0614">Plasmid</keyword>
<protein>
    <submittedName>
        <fullName evidence="2">NAD(P)(+)-binding domain-containing protein</fullName>
    </submittedName>
</protein>
<dbReference type="AlphaFoldDB" id="A0A0B4XHH1"/>
<reference evidence="2 3" key="1">
    <citation type="submission" date="2013-11" db="EMBL/GenBank/DDBJ databases">
        <title>Complete genome sequence of Rhizobium gallicum bv. gallicum R602.</title>
        <authorList>
            <person name="Bustos P."/>
            <person name="Santamaria R.I."/>
            <person name="Lozano L."/>
            <person name="Acosta J.L."/>
            <person name="Ormeno-Orrillo E."/>
            <person name="Rogel M.A."/>
            <person name="Romero D."/>
            <person name="Cevallos M.A."/>
            <person name="Martinez-Romero E."/>
            <person name="Gonzalez V."/>
        </authorList>
    </citation>
    <scope>NUCLEOTIDE SEQUENCE [LARGE SCALE GENOMIC DNA]</scope>
    <source>
        <strain evidence="2 3">R602</strain>
        <plasmid evidence="2 3">pRgalR602c</plasmid>
    </source>
</reference>
<feature type="region of interest" description="Disordered" evidence="1">
    <location>
        <begin position="38"/>
        <end position="68"/>
    </location>
</feature>
<dbReference type="Proteomes" id="UP000031368">
    <property type="component" value="Plasmid pRgalR602c"/>
</dbReference>
<organism evidence="2 3">
    <name type="scientific">Rhizobium gallicum bv. gallicum R602sp</name>
    <dbReference type="NCBI Taxonomy" id="1041138"/>
    <lineage>
        <taxon>Bacteria</taxon>
        <taxon>Pseudomonadati</taxon>
        <taxon>Pseudomonadota</taxon>
        <taxon>Alphaproteobacteria</taxon>
        <taxon>Hyphomicrobiales</taxon>
        <taxon>Rhizobiaceae</taxon>
        <taxon>Rhizobium/Agrobacterium group</taxon>
        <taxon>Rhizobium</taxon>
    </lineage>
</organism>
<accession>A0A0B4XHH1</accession>
<evidence type="ECO:0000313" key="3">
    <source>
        <dbReference type="Proteomes" id="UP000031368"/>
    </source>
</evidence>
<sequence length="140" mass="14811">MLGVTAVMRSTAKAASLKSKGAQIAMIDVGDARALAQCSPRSSRISSHPPRRPSIGTPMPRKIAPRQTSPETVLVESYYGAQPGDAIGDLSVLWNFETSVGSSGSPVAISRGAYYLMRSSQGRHVFPDHSTSQPAIPTKT</sequence>
<proteinExistence type="predicted"/>
<name>A0A0B4XHH1_9HYPH</name>